<dbReference type="AlphaFoldDB" id="A0A099NL46"/>
<proteinExistence type="predicted"/>
<dbReference type="HOGENOM" id="CLU_3413131_0_0_1"/>
<evidence type="ECO:0000313" key="1">
    <source>
        <dbReference type="EMBL" id="KGK32667.1"/>
    </source>
</evidence>
<protein>
    <submittedName>
        <fullName evidence="1">Uncharacterized protein</fullName>
    </submittedName>
</protein>
<gene>
    <name evidence="1" type="ORF">JL09_g6726</name>
</gene>
<sequence length="28" mass="3307">MNARDLQLKNFILSLRSAKDYFAIESYV</sequence>
<evidence type="ECO:0000313" key="2">
    <source>
        <dbReference type="Proteomes" id="UP000029867"/>
    </source>
</evidence>
<comment type="caution">
    <text evidence="1">The sequence shown here is derived from an EMBL/GenBank/DDBJ whole genome shotgun (WGS) entry which is preliminary data.</text>
</comment>
<organism evidence="1 2">
    <name type="scientific">Pichia kudriavzevii</name>
    <name type="common">Yeast</name>
    <name type="synonym">Issatchenkia orientalis</name>
    <dbReference type="NCBI Taxonomy" id="4909"/>
    <lineage>
        <taxon>Eukaryota</taxon>
        <taxon>Fungi</taxon>
        <taxon>Dikarya</taxon>
        <taxon>Ascomycota</taxon>
        <taxon>Saccharomycotina</taxon>
        <taxon>Pichiomycetes</taxon>
        <taxon>Pichiales</taxon>
        <taxon>Pichiaceae</taxon>
        <taxon>Pichia</taxon>
    </lineage>
</organism>
<accession>A0A099NL46</accession>
<dbReference type="Proteomes" id="UP000029867">
    <property type="component" value="Unassembled WGS sequence"/>
</dbReference>
<dbReference type="EMBL" id="JQFK01001991">
    <property type="protein sequence ID" value="KGK32667.1"/>
    <property type="molecule type" value="Genomic_DNA"/>
</dbReference>
<reference evidence="2" key="1">
    <citation type="journal article" date="2014" name="Microb. Cell Fact.">
        <title>Exploiting Issatchenkia orientalis SD108 for succinic acid production.</title>
        <authorList>
            <person name="Xiao H."/>
            <person name="Shao Z."/>
            <person name="Jiang Y."/>
            <person name="Dole S."/>
            <person name="Zhao H."/>
        </authorList>
    </citation>
    <scope>NUCLEOTIDE SEQUENCE [LARGE SCALE GENOMIC DNA]</scope>
    <source>
        <strain evidence="2">SD108</strain>
    </source>
</reference>
<name>A0A099NL46_PICKU</name>